<dbReference type="OrthoDB" id="582170at2"/>
<protein>
    <recommendedName>
        <fullName evidence="2">Response regulatory domain-containing protein</fullName>
    </recommendedName>
</protein>
<dbReference type="RefSeq" id="WP_039290272.1">
    <property type="nucleotide sequence ID" value="NZ_JTDI01000010.1"/>
</dbReference>
<name>A0A0B1ZDA5_9SPHN</name>
<evidence type="ECO:0000256" key="1">
    <source>
        <dbReference type="PROSITE-ProRule" id="PRU00169"/>
    </source>
</evidence>
<reference evidence="3 4" key="1">
    <citation type="submission" date="2014-10" db="EMBL/GenBank/DDBJ databases">
        <title>Genome sequence of Novosphingobium malaysiense MUSC 273(T).</title>
        <authorList>
            <person name="Lee L.-H."/>
        </authorList>
    </citation>
    <scope>NUCLEOTIDE SEQUENCE [LARGE SCALE GENOMIC DNA]</scope>
    <source>
        <strain evidence="3 4">MUSC 273</strain>
    </source>
</reference>
<dbReference type="GO" id="GO:0000160">
    <property type="term" value="P:phosphorelay signal transduction system"/>
    <property type="evidence" value="ECO:0007669"/>
    <property type="project" value="InterPro"/>
</dbReference>
<feature type="modified residue" description="4-aspartylphosphate" evidence="1">
    <location>
        <position position="56"/>
    </location>
</feature>
<comment type="caution">
    <text evidence="3">The sequence shown here is derived from an EMBL/GenBank/DDBJ whole genome shotgun (WGS) entry which is preliminary data.</text>
</comment>
<dbReference type="PROSITE" id="PS50110">
    <property type="entry name" value="RESPONSE_REGULATORY"/>
    <property type="match status" value="1"/>
</dbReference>
<evidence type="ECO:0000313" key="4">
    <source>
        <dbReference type="Proteomes" id="UP000031057"/>
    </source>
</evidence>
<dbReference type="InterPro" id="IPR011006">
    <property type="entry name" value="CheY-like_superfamily"/>
</dbReference>
<organism evidence="3 4">
    <name type="scientific">Novosphingobium malaysiense</name>
    <dbReference type="NCBI Taxonomy" id="1348853"/>
    <lineage>
        <taxon>Bacteria</taxon>
        <taxon>Pseudomonadati</taxon>
        <taxon>Pseudomonadota</taxon>
        <taxon>Alphaproteobacteria</taxon>
        <taxon>Sphingomonadales</taxon>
        <taxon>Sphingomonadaceae</taxon>
        <taxon>Novosphingobium</taxon>
    </lineage>
</organism>
<evidence type="ECO:0000313" key="3">
    <source>
        <dbReference type="EMBL" id="KHK89024.1"/>
    </source>
</evidence>
<dbReference type="AlphaFoldDB" id="A0A0B1ZDA5"/>
<dbReference type="Gene3D" id="3.40.50.2300">
    <property type="match status" value="1"/>
</dbReference>
<dbReference type="Proteomes" id="UP000031057">
    <property type="component" value="Unassembled WGS sequence"/>
</dbReference>
<keyword evidence="4" id="KW-1185">Reference proteome</keyword>
<dbReference type="SUPFAM" id="SSF52172">
    <property type="entry name" value="CheY-like"/>
    <property type="match status" value="1"/>
</dbReference>
<keyword evidence="1" id="KW-0597">Phosphoprotein</keyword>
<evidence type="ECO:0000259" key="2">
    <source>
        <dbReference type="PROSITE" id="PS50110"/>
    </source>
</evidence>
<accession>A0A0B1ZDA5</accession>
<feature type="domain" description="Response regulatory" evidence="2">
    <location>
        <begin position="7"/>
        <end position="116"/>
    </location>
</feature>
<dbReference type="InterPro" id="IPR001789">
    <property type="entry name" value="Sig_transdc_resp-reg_receiver"/>
</dbReference>
<dbReference type="EMBL" id="JTDI01000010">
    <property type="protein sequence ID" value="KHK89024.1"/>
    <property type="molecule type" value="Genomic_DNA"/>
</dbReference>
<dbReference type="STRING" id="1348853.LK12_22645"/>
<sequence>MPLAKKRLLIVEDEYLVAMDLAEAIEALGAVVACIAGDLKTAMAVAETDIDGALVDVQLGADKSFPLIDKLSAAGIPIILMTGYDFGVLPDRLRIHPRIAKPFSEAELRQVTLQVLLEA</sequence>
<gene>
    <name evidence="3" type="ORF">LK12_22645</name>
</gene>
<proteinExistence type="predicted"/>
<dbReference type="SMART" id="SM00448">
    <property type="entry name" value="REC"/>
    <property type="match status" value="1"/>
</dbReference>